<reference evidence="1" key="2">
    <citation type="journal article" date="2015" name="Data Brief">
        <title>Shoot transcriptome of the giant reed, Arundo donax.</title>
        <authorList>
            <person name="Barrero R.A."/>
            <person name="Guerrero F.D."/>
            <person name="Moolhuijzen P."/>
            <person name="Goolsby J.A."/>
            <person name="Tidwell J."/>
            <person name="Bellgard S.E."/>
            <person name="Bellgard M.I."/>
        </authorList>
    </citation>
    <scope>NUCLEOTIDE SEQUENCE</scope>
    <source>
        <tissue evidence="1">Shoot tissue taken approximately 20 cm above the soil surface</tissue>
    </source>
</reference>
<organism evidence="1">
    <name type="scientific">Arundo donax</name>
    <name type="common">Giant reed</name>
    <name type="synonym">Donax arundinaceus</name>
    <dbReference type="NCBI Taxonomy" id="35708"/>
    <lineage>
        <taxon>Eukaryota</taxon>
        <taxon>Viridiplantae</taxon>
        <taxon>Streptophyta</taxon>
        <taxon>Embryophyta</taxon>
        <taxon>Tracheophyta</taxon>
        <taxon>Spermatophyta</taxon>
        <taxon>Magnoliopsida</taxon>
        <taxon>Liliopsida</taxon>
        <taxon>Poales</taxon>
        <taxon>Poaceae</taxon>
        <taxon>PACMAD clade</taxon>
        <taxon>Arundinoideae</taxon>
        <taxon>Arundineae</taxon>
        <taxon>Arundo</taxon>
    </lineage>
</organism>
<evidence type="ECO:0000313" key="1">
    <source>
        <dbReference type="EMBL" id="JAD64190.1"/>
    </source>
</evidence>
<dbReference type="AlphaFoldDB" id="A0A0A9BSQ8"/>
<reference evidence="1" key="1">
    <citation type="submission" date="2014-09" db="EMBL/GenBank/DDBJ databases">
        <authorList>
            <person name="Magalhaes I.L.F."/>
            <person name="Oliveira U."/>
            <person name="Santos F.R."/>
            <person name="Vidigal T.H.D.A."/>
            <person name="Brescovit A.D."/>
            <person name="Santos A.J."/>
        </authorList>
    </citation>
    <scope>NUCLEOTIDE SEQUENCE</scope>
    <source>
        <tissue evidence="1">Shoot tissue taken approximately 20 cm above the soil surface</tissue>
    </source>
</reference>
<accession>A0A0A9BSQ8</accession>
<name>A0A0A9BSQ8_ARUDO</name>
<proteinExistence type="predicted"/>
<dbReference type="EMBL" id="GBRH01233705">
    <property type="protein sequence ID" value="JAD64190.1"/>
    <property type="molecule type" value="Transcribed_RNA"/>
</dbReference>
<sequence length="74" mass="8486">MDDMLANIATVYQLAEEEPTASAQAFYRMVKSADEHVHSQTTHSRLSTIARLLSIKSQYNIPPNTTFQWHVMMM</sequence>
<protein>
    <submittedName>
        <fullName evidence="1">Uncharacterized protein</fullName>
    </submittedName>
</protein>